<reference evidence="8" key="1">
    <citation type="submission" date="2021-08" db="EMBL/GenBank/DDBJ databases">
        <title>WGS assembly of Ceratopteris richardii.</title>
        <authorList>
            <person name="Marchant D.B."/>
            <person name="Chen G."/>
            <person name="Jenkins J."/>
            <person name="Shu S."/>
            <person name="Leebens-Mack J."/>
            <person name="Grimwood J."/>
            <person name="Schmutz J."/>
            <person name="Soltis P."/>
            <person name="Soltis D."/>
            <person name="Chen Z.-H."/>
        </authorList>
    </citation>
    <scope>NUCLEOTIDE SEQUENCE</scope>
    <source>
        <strain evidence="8">Whitten #5841</strain>
        <tissue evidence="8">Leaf</tissue>
    </source>
</reference>
<evidence type="ECO:0000313" key="9">
    <source>
        <dbReference type="Proteomes" id="UP000825935"/>
    </source>
</evidence>
<evidence type="ECO:0000259" key="7">
    <source>
        <dbReference type="Pfam" id="PF08541"/>
    </source>
</evidence>
<dbReference type="InterPro" id="IPR013601">
    <property type="entry name" value="FAE1_typ3_polyketide_synth"/>
</dbReference>
<dbReference type="EC" id="2.3.1.-" evidence="4"/>
<dbReference type="Pfam" id="PF08392">
    <property type="entry name" value="FAE1_CUT1_RppA"/>
    <property type="match status" value="1"/>
</dbReference>
<accession>A0A8T2QFT0</accession>
<dbReference type="GO" id="GO:0016747">
    <property type="term" value="F:acyltransferase activity, transferring groups other than amino-acyl groups"/>
    <property type="evidence" value="ECO:0007669"/>
    <property type="project" value="InterPro"/>
</dbReference>
<feature type="domain" description="Beta-ketoacyl-[acyl-carrier-protein] synthase III C-terminal" evidence="7">
    <location>
        <begin position="350"/>
        <end position="430"/>
    </location>
</feature>
<sequence length="463" mass="51967">MVMSLAILFLRVYFSFFLLPSSTQAFAVSTYALICSAYVWLIIKRLWTPVYIMSFGCYKPPQNFRVPFASYVEHCRLLKDRWDESSIQFQEKVLSKAGMSQLTALPTSFHYLPPRITLQLERQECETVLFAAVDEILSSVNVKPHQIGVVVSNCSAFSPTPSMTSMIINKYKLPVDVKSYTLAGMGCSVGPLALDLAKRVLTIHRNKYALIVSTENLTRSLYFGNERSMLVTNCLFRVGGSAVLLSNKWADRKVAKYKIMYTARSHMGAIDMCYRSVYQEEDANGTVGVGLSKDLMKSAALALQHNMRILGPKVLPLSEIFLYTLNQLKVRFSAKGEAKQYIPNFKLAFDNICIHAGGTAVIRAMEKALDLPFKYSEPSHMTLYRFGNISSASIWYELAYEESKGRVKQGNRVWVVGLGSGFKCCSAYLKALKTMDMSCSSQCWSDTIAELPVELPSTSHHCH</sequence>
<comment type="pathway">
    <text evidence="4">Lipid metabolism; fatty acid biosynthesis.</text>
</comment>
<keyword evidence="3 4" id="KW-0012">Acyltransferase</keyword>
<dbReference type="SUPFAM" id="SSF53901">
    <property type="entry name" value="Thiolase-like"/>
    <property type="match status" value="2"/>
</dbReference>
<organism evidence="8 9">
    <name type="scientific">Ceratopteris richardii</name>
    <name type="common">Triangle waterfern</name>
    <dbReference type="NCBI Taxonomy" id="49495"/>
    <lineage>
        <taxon>Eukaryota</taxon>
        <taxon>Viridiplantae</taxon>
        <taxon>Streptophyta</taxon>
        <taxon>Embryophyta</taxon>
        <taxon>Tracheophyta</taxon>
        <taxon>Polypodiopsida</taxon>
        <taxon>Polypodiidae</taxon>
        <taxon>Polypodiales</taxon>
        <taxon>Pteridineae</taxon>
        <taxon>Pteridaceae</taxon>
        <taxon>Parkerioideae</taxon>
        <taxon>Ceratopteris</taxon>
    </lineage>
</organism>
<keyword evidence="9" id="KW-1185">Reference proteome</keyword>
<dbReference type="Gene3D" id="3.40.47.10">
    <property type="match status" value="1"/>
</dbReference>
<evidence type="ECO:0000259" key="6">
    <source>
        <dbReference type="Pfam" id="PF08392"/>
    </source>
</evidence>
<keyword evidence="2 4" id="KW-0808">Transferase</keyword>
<evidence type="ECO:0000256" key="4">
    <source>
        <dbReference type="PIRNR" id="PIRNR036417"/>
    </source>
</evidence>
<evidence type="ECO:0000256" key="5">
    <source>
        <dbReference type="SAM" id="SignalP"/>
    </source>
</evidence>
<evidence type="ECO:0000256" key="3">
    <source>
        <dbReference type="ARBA" id="ARBA00023315"/>
    </source>
</evidence>
<dbReference type="InterPro" id="IPR012392">
    <property type="entry name" value="3-ktacl-CoA_syn"/>
</dbReference>
<gene>
    <name evidence="8" type="ORF">KP509_35G031800</name>
</gene>
<dbReference type="InterPro" id="IPR013747">
    <property type="entry name" value="ACP_syn_III_C"/>
</dbReference>
<protein>
    <recommendedName>
        <fullName evidence="4">3-ketoacyl-CoA synthase</fullName>
        <ecNumber evidence="4">2.3.1.-</ecNumber>
    </recommendedName>
</protein>
<dbReference type="PIRSF" id="PIRSF036417">
    <property type="entry name" value="3-ktacl-CoA_syn"/>
    <property type="match status" value="1"/>
</dbReference>
<proteinExistence type="inferred from homology"/>
<comment type="similarity">
    <text evidence="1 4">Belongs to the thiolase-like superfamily. Chalcone/stilbene synthases family.</text>
</comment>
<comment type="caution">
    <text evidence="8">The sequence shown here is derived from an EMBL/GenBank/DDBJ whole genome shotgun (WGS) entry which is preliminary data.</text>
</comment>
<dbReference type="GO" id="GO:0016020">
    <property type="term" value="C:membrane"/>
    <property type="evidence" value="ECO:0007669"/>
    <property type="project" value="InterPro"/>
</dbReference>
<evidence type="ECO:0000256" key="2">
    <source>
        <dbReference type="ARBA" id="ARBA00022679"/>
    </source>
</evidence>
<feature type="chain" id="PRO_5035717198" description="3-ketoacyl-CoA synthase" evidence="5">
    <location>
        <begin position="26"/>
        <end position="463"/>
    </location>
</feature>
<dbReference type="CDD" id="cd00831">
    <property type="entry name" value="CHS_like"/>
    <property type="match status" value="1"/>
</dbReference>
<dbReference type="GO" id="GO:0006633">
    <property type="term" value="P:fatty acid biosynthetic process"/>
    <property type="evidence" value="ECO:0007669"/>
    <property type="project" value="InterPro"/>
</dbReference>
<dbReference type="AlphaFoldDB" id="A0A8T2QFT0"/>
<dbReference type="Pfam" id="PF08541">
    <property type="entry name" value="ACP_syn_III_C"/>
    <property type="match status" value="1"/>
</dbReference>
<feature type="domain" description="FAE" evidence="6">
    <location>
        <begin position="49"/>
        <end position="328"/>
    </location>
</feature>
<dbReference type="PANTHER" id="PTHR31561">
    <property type="entry name" value="3-KETOACYL-COA SYNTHASE"/>
    <property type="match status" value="1"/>
</dbReference>
<feature type="signal peptide" evidence="5">
    <location>
        <begin position="1"/>
        <end position="25"/>
    </location>
</feature>
<evidence type="ECO:0000313" key="8">
    <source>
        <dbReference type="EMBL" id="KAH7282470.1"/>
    </source>
</evidence>
<evidence type="ECO:0000256" key="1">
    <source>
        <dbReference type="ARBA" id="ARBA00005531"/>
    </source>
</evidence>
<dbReference type="Proteomes" id="UP000825935">
    <property type="component" value="Chromosome 35"/>
</dbReference>
<dbReference type="InterPro" id="IPR016039">
    <property type="entry name" value="Thiolase-like"/>
</dbReference>
<dbReference type="OrthoDB" id="735833at2759"/>
<dbReference type="EMBL" id="CM035440">
    <property type="protein sequence ID" value="KAH7282470.1"/>
    <property type="molecule type" value="Genomic_DNA"/>
</dbReference>
<keyword evidence="5" id="KW-0732">Signal</keyword>
<dbReference type="OMA" id="RDNAWSD"/>
<name>A0A8T2QFT0_CERRI</name>